<dbReference type="Proteomes" id="UP000017836">
    <property type="component" value="Unassembled WGS sequence"/>
</dbReference>
<dbReference type="InterPro" id="IPR041569">
    <property type="entry name" value="AAA_lid_3"/>
</dbReference>
<dbReference type="GO" id="GO:0016887">
    <property type="term" value="F:ATP hydrolysis activity"/>
    <property type="evidence" value="ECO:0000318"/>
    <property type="project" value="GO_Central"/>
</dbReference>
<dbReference type="FunFam" id="1.10.8.60:FF:000038">
    <property type="entry name" value="spermatogenesis-associated protein 5-like protein 1"/>
    <property type="match status" value="1"/>
</dbReference>
<dbReference type="SUPFAM" id="SSF52540">
    <property type="entry name" value="P-loop containing nucleoside triphosphate hydrolases"/>
    <property type="match status" value="2"/>
</dbReference>
<evidence type="ECO:0000256" key="4">
    <source>
        <dbReference type="SAM" id="MobiDB-lite"/>
    </source>
</evidence>
<dbReference type="EMBL" id="KI392591">
    <property type="protein sequence ID" value="ERN13156.1"/>
    <property type="molecule type" value="Genomic_DNA"/>
</dbReference>
<dbReference type="Pfam" id="PF17862">
    <property type="entry name" value="AAA_lid_3"/>
    <property type="match status" value="2"/>
</dbReference>
<dbReference type="InterPro" id="IPR050168">
    <property type="entry name" value="AAA_ATPase_domain"/>
</dbReference>
<dbReference type="eggNOG" id="KOG0733">
    <property type="taxonomic scope" value="Eukaryota"/>
</dbReference>
<gene>
    <name evidence="6" type="ORF">AMTR_s00040p00198390</name>
</gene>
<evidence type="ECO:0000313" key="7">
    <source>
        <dbReference type="Proteomes" id="UP000017836"/>
    </source>
</evidence>
<dbReference type="SMART" id="SM00382">
    <property type="entry name" value="AAA"/>
    <property type="match status" value="2"/>
</dbReference>
<dbReference type="Gene3D" id="1.10.8.60">
    <property type="match status" value="2"/>
</dbReference>
<reference evidence="7" key="1">
    <citation type="journal article" date="2013" name="Science">
        <title>The Amborella genome and the evolution of flowering plants.</title>
        <authorList>
            <consortium name="Amborella Genome Project"/>
        </authorList>
    </citation>
    <scope>NUCLEOTIDE SEQUENCE [LARGE SCALE GENOMIC DNA]</scope>
</reference>
<feature type="domain" description="AAA+ ATPase" evidence="5">
    <location>
        <begin position="719"/>
        <end position="857"/>
    </location>
</feature>
<dbReference type="FunFam" id="3.40.50.300:FF:000661">
    <property type="entry name" value="calmodulin-interacting protein 111 isoform X1"/>
    <property type="match status" value="1"/>
</dbReference>
<evidence type="ECO:0000256" key="3">
    <source>
        <dbReference type="ARBA" id="ARBA00022840"/>
    </source>
</evidence>
<dbReference type="InterPro" id="IPR027417">
    <property type="entry name" value="P-loop_NTPase"/>
</dbReference>
<dbReference type="OMA" id="NGIEWSF"/>
<feature type="region of interest" description="Disordered" evidence="4">
    <location>
        <begin position="222"/>
        <end position="242"/>
    </location>
</feature>
<dbReference type="PANTHER" id="PTHR23077">
    <property type="entry name" value="AAA-FAMILY ATPASE"/>
    <property type="match status" value="1"/>
</dbReference>
<dbReference type="Pfam" id="PF00004">
    <property type="entry name" value="AAA"/>
    <property type="match status" value="2"/>
</dbReference>
<name>W1PYU1_AMBTC</name>
<protein>
    <recommendedName>
        <fullName evidence="5">AAA+ ATPase domain-containing protein</fullName>
    </recommendedName>
</protein>
<feature type="region of interest" description="Disordered" evidence="4">
    <location>
        <begin position="1"/>
        <end position="40"/>
    </location>
</feature>
<dbReference type="GO" id="GO:0042273">
    <property type="term" value="P:ribosomal large subunit biogenesis"/>
    <property type="evidence" value="ECO:0000318"/>
    <property type="project" value="GO_Central"/>
</dbReference>
<dbReference type="STRING" id="13333.W1PYU1"/>
<proteinExistence type="inferred from homology"/>
<dbReference type="Gene3D" id="3.40.50.300">
    <property type="entry name" value="P-loop containing nucleotide triphosphate hydrolases"/>
    <property type="match status" value="2"/>
</dbReference>
<evidence type="ECO:0000259" key="5">
    <source>
        <dbReference type="SMART" id="SM00382"/>
    </source>
</evidence>
<accession>W1PYU1</accession>
<dbReference type="Gramene" id="ERN13156">
    <property type="protein sequence ID" value="ERN13156"/>
    <property type="gene ID" value="AMTR_s00040p00198390"/>
</dbReference>
<dbReference type="GO" id="GO:0005524">
    <property type="term" value="F:ATP binding"/>
    <property type="evidence" value="ECO:0007669"/>
    <property type="project" value="UniProtKB-KW"/>
</dbReference>
<dbReference type="OrthoDB" id="27435at2759"/>
<dbReference type="CDD" id="cd19503">
    <property type="entry name" value="RecA-like_CDC48_NLV2_r1-like"/>
    <property type="match status" value="1"/>
</dbReference>
<dbReference type="GO" id="GO:0005737">
    <property type="term" value="C:cytoplasm"/>
    <property type="evidence" value="ECO:0000318"/>
    <property type="project" value="GO_Central"/>
</dbReference>
<dbReference type="InterPro" id="IPR003959">
    <property type="entry name" value="ATPase_AAA_core"/>
</dbReference>
<feature type="compositionally biased region" description="Polar residues" evidence="4">
    <location>
        <begin position="222"/>
        <end position="236"/>
    </location>
</feature>
<dbReference type="InterPro" id="IPR003960">
    <property type="entry name" value="ATPase_AAA_CS"/>
</dbReference>
<dbReference type="PROSITE" id="PS00674">
    <property type="entry name" value="AAA"/>
    <property type="match status" value="2"/>
</dbReference>
<dbReference type="Pfam" id="PF26429">
    <property type="entry name" value="DPBB_CI111"/>
    <property type="match status" value="1"/>
</dbReference>
<feature type="compositionally biased region" description="Polar residues" evidence="4">
    <location>
        <begin position="23"/>
        <end position="40"/>
    </location>
</feature>
<feature type="compositionally biased region" description="Low complexity" evidence="4">
    <location>
        <begin position="10"/>
        <end position="19"/>
    </location>
</feature>
<dbReference type="CDD" id="cd19511">
    <property type="entry name" value="RecA-like_CDC48_r2-like"/>
    <property type="match status" value="1"/>
</dbReference>
<comment type="similarity">
    <text evidence="1">Belongs to the AAA ATPase family.</text>
</comment>
<dbReference type="InterPro" id="IPR058958">
    <property type="entry name" value="DPBB_CI111"/>
</dbReference>
<sequence length="951" mass="103540">MAPKPKKSPKTSSVSSTKRSTPDQKTSIISVNQSPETPSLSYDDESFDLALMEASFRFPGFIYRNSFQGRVTEVEAKMNGPFTTIWLSEAAMAASSLLPGSYVSVSLASSKGSPLESLAITYSEKFSINMADSIGAFFAVAVVWPSRKVLKNDVRLSWNLSCTMGNPSLGRTVFVSTLECYSISLHLKSAQNPVDDKLQWASLRKCKDIYLKLLPLKENRTQNSFSTPTKTGSDGSDPSKNEKLDYTEVRLALEDEKICELLKNYAARWLCGRSLFHGNVVMLPICGHDSAFQVVAGKSFHDSGKNSDAPFLINTKTEVHLLSSTRSNLESDKIGALPLIGFEIPGNNKDSGSEVSKLGGLSEEAGFLDEIIYFSLINRDTLARLGVQPTKGVLLHGPPGTGKTSLACACVHDAGVNLFSINGPEIVSQYYGESEQALHEVFKSATEASPSVVFIDELDAIAPARKDGSEELSQRMVAALLTLMDGTSRNDGILVIAATNRPDSIDPALRRPGRFDREIEIGVPSPGQRFEILQKILRGMSHSLIDTEIQYLASSTHGFVGADLTALCNEAALISLRRYIECGNSIESPMNFEDDSIESVSSLLLDLSISSEHVHLCGERNDLSETDTAKNMNLTNTCGGKNISSCGGRTDSLLRVTPEDFEKAKTKVRPSAMREVMLEVPKVGWKDIGGQHEVKQQLREAVEWPQKHQDAFKRIGTNPPRGILMFGPPGCSKTLMARAVASEAGLNFLAVKGPELFSKWVGESEKAVKSLFAKARGSAPSIIFFDEIDGLAVARGNDGRGASVGDRVISQLLVELDGLNQRVGVTVIAATNRPDKIDQALLRPGRFDRLLYVGPPNHRDREDIFRIHLNKIPCGSDVNLSELASLTEGCTGADVSLICREAALAALEESLDMMEVSMRHFNLAIGRVQPSGVRNYQELSIKFQRLVSSSS</sequence>
<dbReference type="FunFam" id="3.40.50.300:FF:001406">
    <property type="entry name" value="Putative vesicular transport protein (CDC48)"/>
    <property type="match status" value="1"/>
</dbReference>
<dbReference type="AlphaFoldDB" id="W1PYU1"/>
<evidence type="ECO:0000313" key="6">
    <source>
        <dbReference type="EMBL" id="ERN13156.1"/>
    </source>
</evidence>
<dbReference type="InterPro" id="IPR003593">
    <property type="entry name" value="AAA+_ATPase"/>
</dbReference>
<dbReference type="HOGENOM" id="CLU_000688_4_0_1"/>
<evidence type="ECO:0000256" key="2">
    <source>
        <dbReference type="ARBA" id="ARBA00022741"/>
    </source>
</evidence>
<keyword evidence="7" id="KW-1185">Reference proteome</keyword>
<organism evidence="6 7">
    <name type="scientific">Amborella trichopoda</name>
    <dbReference type="NCBI Taxonomy" id="13333"/>
    <lineage>
        <taxon>Eukaryota</taxon>
        <taxon>Viridiplantae</taxon>
        <taxon>Streptophyta</taxon>
        <taxon>Embryophyta</taxon>
        <taxon>Tracheophyta</taxon>
        <taxon>Spermatophyta</taxon>
        <taxon>Magnoliopsida</taxon>
        <taxon>Amborellales</taxon>
        <taxon>Amborellaceae</taxon>
        <taxon>Amborella</taxon>
    </lineage>
</organism>
<keyword evidence="3" id="KW-0067">ATP-binding</keyword>
<feature type="domain" description="AAA+ ATPase" evidence="5">
    <location>
        <begin position="389"/>
        <end position="525"/>
    </location>
</feature>
<keyword evidence="2" id="KW-0547">Nucleotide-binding</keyword>
<dbReference type="PANTHER" id="PTHR23077:SF27">
    <property type="entry name" value="ATPASE FAMILY GENE 2 PROTEIN HOMOLOG A"/>
    <property type="match status" value="1"/>
</dbReference>
<evidence type="ECO:0000256" key="1">
    <source>
        <dbReference type="ARBA" id="ARBA00006914"/>
    </source>
</evidence>